<name>A0AA37PN72_9MYCO</name>
<evidence type="ECO:0000313" key="2">
    <source>
        <dbReference type="EMBL" id="GKU73406.1"/>
    </source>
</evidence>
<dbReference type="EMBL" id="BFCH01000017">
    <property type="protein sequence ID" value="GBG37828.1"/>
    <property type="molecule type" value="Genomic_DNA"/>
</dbReference>
<evidence type="ECO:0000313" key="4">
    <source>
        <dbReference type="Proteomes" id="UP001139505"/>
    </source>
</evidence>
<reference evidence="3" key="2">
    <citation type="submission" date="2018-04" db="EMBL/GenBank/DDBJ databases">
        <title>Draft genome sequence of Mycobacterium montefiorense isolated from Japanese black salamander.</title>
        <authorList>
            <person name="Fukano H."/>
            <person name="Yoshida M."/>
            <person name="Shimizu A."/>
            <person name="Iwao H."/>
            <person name="Kurata O."/>
            <person name="Katayama Y."/>
            <person name="Omatsu T."/>
            <person name="Mizutani T."/>
            <person name="Wada S."/>
            <person name="Hoshino Y."/>
        </authorList>
    </citation>
    <scope>NUCLEOTIDE SEQUENCE [LARGE SCALE GENOMIC DNA]</scope>
    <source>
        <strain evidence="3">BS</strain>
    </source>
</reference>
<comment type="caution">
    <text evidence="2">The sequence shown here is derived from an EMBL/GenBank/DDBJ whole genome shotgun (WGS) entry which is preliminary data.</text>
</comment>
<dbReference type="Proteomes" id="UP001139505">
    <property type="component" value="Unassembled WGS sequence"/>
</dbReference>
<dbReference type="Gene3D" id="3.90.180.10">
    <property type="entry name" value="Medium-chain alcohol dehydrogenases, catalytic domain"/>
    <property type="match status" value="1"/>
</dbReference>
<keyword evidence="3" id="KW-1185">Reference proteome</keyword>
<organism evidence="2 4">
    <name type="scientific">Mycobacterium montefiorense</name>
    <dbReference type="NCBI Taxonomy" id="154654"/>
    <lineage>
        <taxon>Bacteria</taxon>
        <taxon>Bacillati</taxon>
        <taxon>Actinomycetota</taxon>
        <taxon>Actinomycetes</taxon>
        <taxon>Mycobacteriales</taxon>
        <taxon>Mycobacteriaceae</taxon>
        <taxon>Mycobacterium</taxon>
        <taxon>Mycobacterium simiae complex</taxon>
    </lineage>
</organism>
<accession>A0AA37PN72</accession>
<evidence type="ECO:0000313" key="1">
    <source>
        <dbReference type="EMBL" id="GBG37828.1"/>
    </source>
</evidence>
<sequence>MLTEIADLIAGGAVDFDIAAGYPLDRVADAFEELEHRHTHGKIVLLPNGSL</sequence>
<protein>
    <recommendedName>
        <fullName evidence="5">Alcohol dehydrogenase-like C-terminal domain-containing protein</fullName>
    </recommendedName>
</protein>
<dbReference type="Pfam" id="PF13602">
    <property type="entry name" value="ADH_zinc_N_2"/>
    <property type="match status" value="1"/>
</dbReference>
<evidence type="ECO:0008006" key="5">
    <source>
        <dbReference type="Google" id="ProtNLM"/>
    </source>
</evidence>
<reference evidence="2" key="3">
    <citation type="journal article" date="2022" name="Microbiol. Resour. Announc.">
        <title>Draft Genome Sequences of Eight Mycobacterium montefiorense Strains Isolated from Salamanders in Captivity.</title>
        <authorList>
            <person name="Komine T."/>
            <person name="Ihara H."/>
            <person name="Fukano H."/>
            <person name="Hoshino Y."/>
            <person name="Kurata O."/>
            <person name="Wada S."/>
        </authorList>
    </citation>
    <scope>NUCLEOTIDE SEQUENCE</scope>
    <source>
        <strain evidence="2">NJB18185</strain>
    </source>
</reference>
<proteinExistence type="predicted"/>
<reference evidence="1" key="1">
    <citation type="journal article" date="2018" name="Genome Announc.">
        <title>Draft Genome Sequence of Mycobacterium montefiorense Isolated from Japanese Black Salamander (Hynobius nigrescens).</title>
        <authorList>
            <person name="Fukano H."/>
            <person name="Yoshida M."/>
            <person name="Shimizu A."/>
            <person name="Iwao H."/>
            <person name="Katayama Y."/>
            <person name="Omatsu T."/>
            <person name="Mizutani T."/>
            <person name="Kurata O."/>
            <person name="Wada S."/>
            <person name="Hoshino Y."/>
        </authorList>
    </citation>
    <scope>NUCLEOTIDE SEQUENCE</scope>
    <source>
        <strain evidence="1">BS</strain>
    </source>
</reference>
<dbReference type="Proteomes" id="UP000245060">
    <property type="component" value="Unassembled WGS sequence"/>
</dbReference>
<reference evidence="2" key="4">
    <citation type="submission" date="2022-04" db="EMBL/GenBank/DDBJ databases">
        <authorList>
            <person name="Komine T."/>
            <person name="Fukano H."/>
            <person name="Wada S."/>
        </authorList>
    </citation>
    <scope>NUCLEOTIDE SEQUENCE</scope>
    <source>
        <strain evidence="2">NJB18185</strain>
    </source>
</reference>
<gene>
    <name evidence="1" type="ORF">MmonteBS_22000</name>
    <name evidence="2" type="ORF">NJB18185_31770</name>
</gene>
<evidence type="ECO:0000313" key="3">
    <source>
        <dbReference type="Proteomes" id="UP000245060"/>
    </source>
</evidence>
<dbReference type="EMBL" id="BQYH01000021">
    <property type="protein sequence ID" value="GKU73406.1"/>
    <property type="molecule type" value="Genomic_DNA"/>
</dbReference>
<dbReference type="AlphaFoldDB" id="A0AA37PN72"/>